<dbReference type="GO" id="GO:0005524">
    <property type="term" value="F:ATP binding"/>
    <property type="evidence" value="ECO:0007669"/>
    <property type="project" value="InterPro"/>
</dbReference>
<evidence type="ECO:0000313" key="1">
    <source>
        <dbReference type="EMBL" id="CDO99555.1"/>
    </source>
</evidence>
<dbReference type="InterPro" id="IPR045076">
    <property type="entry name" value="MutS"/>
</dbReference>
<dbReference type="PANTHER" id="PTHR48466:SF1">
    <property type="entry name" value="SMR DOMAIN-CONTAINING PROTEIN"/>
    <property type="match status" value="1"/>
</dbReference>
<gene>
    <name evidence="1" type="ORF">GSCOC_T00029185001</name>
</gene>
<dbReference type="EMBL" id="HG739088">
    <property type="protein sequence ID" value="CDO99555.1"/>
    <property type="molecule type" value="Genomic_DNA"/>
</dbReference>
<dbReference type="AlphaFoldDB" id="A0A068TTC6"/>
<reference evidence="2" key="1">
    <citation type="journal article" date="2014" name="Science">
        <title>The coffee genome provides insight into the convergent evolution of caffeine biosynthesis.</title>
        <authorList>
            <person name="Denoeud F."/>
            <person name="Carretero-Paulet L."/>
            <person name="Dereeper A."/>
            <person name="Droc G."/>
            <person name="Guyot R."/>
            <person name="Pietrella M."/>
            <person name="Zheng C."/>
            <person name="Alberti A."/>
            <person name="Anthony F."/>
            <person name="Aprea G."/>
            <person name="Aury J.M."/>
            <person name="Bento P."/>
            <person name="Bernard M."/>
            <person name="Bocs S."/>
            <person name="Campa C."/>
            <person name="Cenci A."/>
            <person name="Combes M.C."/>
            <person name="Crouzillat D."/>
            <person name="Da Silva C."/>
            <person name="Daddiego L."/>
            <person name="De Bellis F."/>
            <person name="Dussert S."/>
            <person name="Garsmeur O."/>
            <person name="Gayraud T."/>
            <person name="Guignon V."/>
            <person name="Jahn K."/>
            <person name="Jamilloux V."/>
            <person name="Joet T."/>
            <person name="Labadie K."/>
            <person name="Lan T."/>
            <person name="Leclercq J."/>
            <person name="Lepelley M."/>
            <person name="Leroy T."/>
            <person name="Li L.T."/>
            <person name="Librado P."/>
            <person name="Lopez L."/>
            <person name="Munoz A."/>
            <person name="Noel B."/>
            <person name="Pallavicini A."/>
            <person name="Perrotta G."/>
            <person name="Poncet V."/>
            <person name="Pot D."/>
            <person name="Priyono X."/>
            <person name="Rigoreau M."/>
            <person name="Rouard M."/>
            <person name="Rozas J."/>
            <person name="Tranchant-Dubreuil C."/>
            <person name="VanBuren R."/>
            <person name="Zhang Q."/>
            <person name="Andrade A.C."/>
            <person name="Argout X."/>
            <person name="Bertrand B."/>
            <person name="de Kochko A."/>
            <person name="Graziosi G."/>
            <person name="Henry R.J."/>
            <person name="Jayarama X."/>
            <person name="Ming R."/>
            <person name="Nagai C."/>
            <person name="Rounsley S."/>
            <person name="Sankoff D."/>
            <person name="Giuliano G."/>
            <person name="Albert V.A."/>
            <person name="Wincker P."/>
            <person name="Lashermes P."/>
        </authorList>
    </citation>
    <scope>NUCLEOTIDE SEQUENCE [LARGE SCALE GENOMIC DNA]</scope>
    <source>
        <strain evidence="2">cv. DH200-94</strain>
    </source>
</reference>
<dbReference type="STRING" id="49390.A0A068TTC6"/>
<name>A0A068TTC6_COFCA</name>
<keyword evidence="2" id="KW-1185">Reference proteome</keyword>
<dbReference type="GO" id="GO:0140664">
    <property type="term" value="F:ATP-dependent DNA damage sensor activity"/>
    <property type="evidence" value="ECO:0007669"/>
    <property type="project" value="InterPro"/>
</dbReference>
<dbReference type="PhylomeDB" id="A0A068TTC6"/>
<dbReference type="InParanoid" id="A0A068TTC6"/>
<protein>
    <submittedName>
        <fullName evidence="1">Uncharacterized protein</fullName>
    </submittedName>
</protein>
<sequence>MKFCSNFIALNKPPPYLTLFPCNYPKSVRRLRISVSADSTQRLQLAQSLQSEALRILEWPAVCAQLAAFTSTSMGLAAAQSARIPLGRSPEESRTLLAQTSAALAIPRPLDFSGIEDVSVLVDSAVAGNLLTIQELCLFKRTLASARHLVEQVEEFSVDSNSSESLTSSRECMYILWMDCHHGLGRALK</sequence>
<dbReference type="Gramene" id="CDO99555">
    <property type="protein sequence ID" value="CDO99555"/>
    <property type="gene ID" value="GSCOC_T00029185001"/>
</dbReference>
<evidence type="ECO:0000313" key="2">
    <source>
        <dbReference type="Proteomes" id="UP000295252"/>
    </source>
</evidence>
<proteinExistence type="predicted"/>
<dbReference type="GO" id="GO:0006298">
    <property type="term" value="P:mismatch repair"/>
    <property type="evidence" value="ECO:0007669"/>
    <property type="project" value="InterPro"/>
</dbReference>
<dbReference type="GO" id="GO:0004519">
    <property type="term" value="F:endonuclease activity"/>
    <property type="evidence" value="ECO:0007669"/>
    <property type="project" value="UniProtKB-KW"/>
</dbReference>
<accession>A0A068TTC6</accession>
<dbReference type="OMA" id="RILEWPA"/>
<dbReference type="GO" id="GO:0030983">
    <property type="term" value="F:mismatched DNA binding"/>
    <property type="evidence" value="ECO:0007669"/>
    <property type="project" value="InterPro"/>
</dbReference>
<dbReference type="PANTHER" id="PTHR48466">
    <property type="entry name" value="OS10G0509000 PROTEIN-RELATED"/>
    <property type="match status" value="1"/>
</dbReference>
<dbReference type="Proteomes" id="UP000295252">
    <property type="component" value="Chromosome IV"/>
</dbReference>
<organism evidence="1 2">
    <name type="scientific">Coffea canephora</name>
    <name type="common">Robusta coffee</name>
    <dbReference type="NCBI Taxonomy" id="49390"/>
    <lineage>
        <taxon>Eukaryota</taxon>
        <taxon>Viridiplantae</taxon>
        <taxon>Streptophyta</taxon>
        <taxon>Embryophyta</taxon>
        <taxon>Tracheophyta</taxon>
        <taxon>Spermatophyta</taxon>
        <taxon>Magnoliopsida</taxon>
        <taxon>eudicotyledons</taxon>
        <taxon>Gunneridae</taxon>
        <taxon>Pentapetalae</taxon>
        <taxon>asterids</taxon>
        <taxon>lamiids</taxon>
        <taxon>Gentianales</taxon>
        <taxon>Rubiaceae</taxon>
        <taxon>Ixoroideae</taxon>
        <taxon>Gardenieae complex</taxon>
        <taxon>Bertiereae - Coffeeae clade</taxon>
        <taxon>Coffeeae</taxon>
        <taxon>Coffea</taxon>
    </lineage>
</organism>